<reference evidence="1" key="1">
    <citation type="submission" date="2019-09" db="EMBL/GenBank/DDBJ databases">
        <authorList>
            <person name="Gross C."/>
            <person name="Bohn E."/>
        </authorList>
    </citation>
    <scope>NUCLEOTIDE SEQUENCE</scope>
    <source>
        <strain evidence="1">ID40</strain>
    </source>
</reference>
<proteinExistence type="predicted"/>
<organism evidence="1">
    <name type="scientific">Pseudomonas aeruginosa</name>
    <dbReference type="NCBI Taxonomy" id="287"/>
    <lineage>
        <taxon>Bacteria</taxon>
        <taxon>Pseudomonadati</taxon>
        <taxon>Pseudomonadota</taxon>
        <taxon>Gammaproteobacteria</taxon>
        <taxon>Pseudomonadales</taxon>
        <taxon>Pseudomonadaceae</taxon>
        <taxon>Pseudomonas</taxon>
    </lineage>
</organism>
<evidence type="ECO:0000313" key="1">
    <source>
        <dbReference type="EMBL" id="VVH83483.1"/>
    </source>
</evidence>
<name>A0A5E5R7F6_PSEAI</name>
<dbReference type="AlphaFoldDB" id="A0A5E5R7F6"/>
<dbReference type="EMBL" id="LR700248">
    <property type="protein sequence ID" value="VVH83483.1"/>
    <property type="molecule type" value="Genomic_DNA"/>
</dbReference>
<accession>A0A5E5R7F6</accession>
<protein>
    <submittedName>
        <fullName evidence="1">Uncharacterized protein</fullName>
    </submittedName>
</protein>
<gene>
    <name evidence="1" type="ORF">TUEID40_04678</name>
</gene>
<sequence>MTRRVLLKGEFFAEWAVSLDEAAALAGVPVGDLAFHPDDLLAEVQELRRQAYRTESDPLRLEAEFDAIATGTAPDLTAWVEAVKAIKERYPLPQP</sequence>